<reference evidence="3" key="1">
    <citation type="journal article" date="2013" name="Science">
        <title>The Amborella genome and the evolution of flowering plants.</title>
        <authorList>
            <consortium name="Amborella Genome Project"/>
        </authorList>
    </citation>
    <scope>NUCLEOTIDE SEQUENCE [LARGE SCALE GENOMIC DNA]</scope>
</reference>
<evidence type="ECO:0000256" key="1">
    <source>
        <dbReference type="SAM" id="SignalP"/>
    </source>
</evidence>
<evidence type="ECO:0000313" key="2">
    <source>
        <dbReference type="EMBL" id="ERN08490.1"/>
    </source>
</evidence>
<dbReference type="HOGENOM" id="CLU_974335_0_0_1"/>
<dbReference type="Proteomes" id="UP000017836">
    <property type="component" value="Unassembled WGS sequence"/>
</dbReference>
<feature type="signal peptide" evidence="1">
    <location>
        <begin position="1"/>
        <end position="22"/>
    </location>
</feature>
<accession>W1PMU5</accession>
<sequence>MLSTRKLLKIYMLLGISMAVAGDFTTDYSREFPCIETMDANTLGVVPASSPPISIASTIFRMLDGPLLGEELADVKGRAVLMQNSNLDIMKAEFTNLGGLVGSPFPWVVSCKSKGSNDGVVLSNEMGGRWHLCARGTFPESQGDHPPKARARFDPLTIDPLVVMVVDSDEEDLALAFGDEKLPAQIEGEQEEDSSFDPNTALAISDVVDPLRVIWRRPLCGFWGDQLRTMDSGADIAQSNVGRSEKTPIVSKASKHKKFSSLGSRSSTWLEARGIIKSTVSRNTFG</sequence>
<organism evidence="2 3">
    <name type="scientific">Amborella trichopoda</name>
    <dbReference type="NCBI Taxonomy" id="13333"/>
    <lineage>
        <taxon>Eukaryota</taxon>
        <taxon>Viridiplantae</taxon>
        <taxon>Streptophyta</taxon>
        <taxon>Embryophyta</taxon>
        <taxon>Tracheophyta</taxon>
        <taxon>Spermatophyta</taxon>
        <taxon>Magnoliopsida</taxon>
        <taxon>Amborellales</taxon>
        <taxon>Amborellaceae</taxon>
        <taxon>Amborella</taxon>
    </lineage>
</organism>
<dbReference type="AlphaFoldDB" id="W1PMU5"/>
<dbReference type="EMBL" id="KI393323">
    <property type="protein sequence ID" value="ERN08490.1"/>
    <property type="molecule type" value="Genomic_DNA"/>
</dbReference>
<name>W1PMU5_AMBTC</name>
<gene>
    <name evidence="2" type="ORF">AMTR_s00152p00050410</name>
</gene>
<keyword evidence="3" id="KW-1185">Reference proteome</keyword>
<feature type="chain" id="PRO_5004807499" evidence="1">
    <location>
        <begin position="23"/>
        <end position="286"/>
    </location>
</feature>
<protein>
    <submittedName>
        <fullName evidence="2">Uncharacterized protein</fullName>
    </submittedName>
</protein>
<proteinExistence type="predicted"/>
<keyword evidence="1" id="KW-0732">Signal</keyword>
<dbReference type="Gramene" id="ERN08490">
    <property type="protein sequence ID" value="ERN08490"/>
    <property type="gene ID" value="AMTR_s00152p00050410"/>
</dbReference>
<evidence type="ECO:0000313" key="3">
    <source>
        <dbReference type="Proteomes" id="UP000017836"/>
    </source>
</evidence>